<evidence type="ECO:0000313" key="7">
    <source>
        <dbReference type="Proteomes" id="UP000038045"/>
    </source>
</evidence>
<dbReference type="AlphaFoldDB" id="A0A0N4ZLY7"/>
<keyword evidence="7" id="KW-1185">Reference proteome</keyword>
<dbReference type="Proteomes" id="UP000038045">
    <property type="component" value="Unplaced"/>
</dbReference>
<keyword evidence="2" id="KW-0805">Transcription regulation</keyword>
<dbReference type="Gene3D" id="1.10.10.60">
    <property type="entry name" value="Homeodomain-like"/>
    <property type="match status" value="2"/>
</dbReference>
<dbReference type="SUPFAM" id="SSF46689">
    <property type="entry name" value="Homeodomain-like"/>
    <property type="match status" value="2"/>
</dbReference>
<feature type="domain" description="HTH araC/xylS-type" evidence="6">
    <location>
        <begin position="181"/>
        <end position="268"/>
    </location>
</feature>
<evidence type="ECO:0000259" key="6">
    <source>
        <dbReference type="PROSITE" id="PS01124"/>
    </source>
</evidence>
<dbReference type="GO" id="GO:0005634">
    <property type="term" value="C:nucleus"/>
    <property type="evidence" value="ECO:0007669"/>
    <property type="project" value="UniProtKB-SubCell"/>
</dbReference>
<organism evidence="7 8">
    <name type="scientific">Parastrongyloides trichosuri</name>
    <name type="common">Possum-specific nematode worm</name>
    <dbReference type="NCBI Taxonomy" id="131310"/>
    <lineage>
        <taxon>Eukaryota</taxon>
        <taxon>Metazoa</taxon>
        <taxon>Ecdysozoa</taxon>
        <taxon>Nematoda</taxon>
        <taxon>Chromadorea</taxon>
        <taxon>Rhabditida</taxon>
        <taxon>Tylenchina</taxon>
        <taxon>Panagrolaimomorpha</taxon>
        <taxon>Strongyloidoidea</taxon>
        <taxon>Strongyloididae</taxon>
        <taxon>Parastrongyloides</taxon>
    </lineage>
</organism>
<reference evidence="8" key="1">
    <citation type="submission" date="2017-02" db="UniProtKB">
        <authorList>
            <consortium name="WormBaseParasite"/>
        </authorList>
    </citation>
    <scope>IDENTIFICATION</scope>
</reference>
<keyword evidence="3" id="KW-0238">DNA-binding</keyword>
<dbReference type="Pfam" id="PF12833">
    <property type="entry name" value="HTH_18"/>
    <property type="match status" value="1"/>
</dbReference>
<dbReference type="PROSITE" id="PS01124">
    <property type="entry name" value="HTH_ARAC_FAMILY_2"/>
    <property type="match status" value="1"/>
</dbReference>
<dbReference type="PANTHER" id="PTHR46796">
    <property type="entry name" value="HTH-TYPE TRANSCRIPTIONAL ACTIVATOR RHAS-RELATED"/>
    <property type="match status" value="1"/>
</dbReference>
<evidence type="ECO:0000256" key="2">
    <source>
        <dbReference type="ARBA" id="ARBA00023015"/>
    </source>
</evidence>
<evidence type="ECO:0000256" key="5">
    <source>
        <dbReference type="SAM" id="MobiDB-lite"/>
    </source>
</evidence>
<sequence length="345" mass="37108">MGAHTASLVYCAGQLLASPAGVSGSDLSVATRHLAEPDRAGLCDLAGELDRHAWLQPVDSAPGQPDYRPASLPALALAQPGSRPESGHGRTEQAAAGIPRCQNGAERAAVWLECTLGAREPIRVSHEPELYAAYCELNTLLFSAAPILSKEAALIDFLFHHGSAQSQPLAPAPPPSPVLQKTLDRWVEGQLATVPLHELAQETGFSRYQLIRAFRRHTGLTPQHWQLNQRVNLARDALLQGDELADIAYRLGFADQSHFQRVFKHYTGPGLGTGKQPRRTGSAHTAGSVDVFYCIALGFVHYRSDRASSLATGDTKALAANRTALWAAALPDCHRRAIQCGPTSD</sequence>
<name>A0A0N4ZLY7_PARTI</name>
<dbReference type="WBParaSite" id="PTRK_0000952500.1">
    <property type="protein sequence ID" value="PTRK_0000952500.1"/>
    <property type="gene ID" value="PTRK_0000952500"/>
</dbReference>
<accession>A0A0N4ZLY7</accession>
<comment type="subcellular location">
    <subcellularLocation>
        <location evidence="1">Nucleus</location>
    </subcellularLocation>
</comment>
<dbReference type="InterPro" id="IPR009057">
    <property type="entry name" value="Homeodomain-like_sf"/>
</dbReference>
<keyword evidence="4" id="KW-0804">Transcription</keyword>
<dbReference type="InterPro" id="IPR050204">
    <property type="entry name" value="AraC_XylS_family_regulators"/>
</dbReference>
<evidence type="ECO:0000256" key="3">
    <source>
        <dbReference type="ARBA" id="ARBA00023125"/>
    </source>
</evidence>
<dbReference type="InterPro" id="IPR018060">
    <property type="entry name" value="HTH_AraC"/>
</dbReference>
<dbReference type="GO" id="GO:0043565">
    <property type="term" value="F:sequence-specific DNA binding"/>
    <property type="evidence" value="ECO:0007669"/>
    <property type="project" value="InterPro"/>
</dbReference>
<evidence type="ECO:0000256" key="1">
    <source>
        <dbReference type="ARBA" id="ARBA00004123"/>
    </source>
</evidence>
<feature type="region of interest" description="Disordered" evidence="5">
    <location>
        <begin position="78"/>
        <end position="97"/>
    </location>
</feature>
<dbReference type="GO" id="GO:0003700">
    <property type="term" value="F:DNA-binding transcription factor activity"/>
    <property type="evidence" value="ECO:0007669"/>
    <property type="project" value="InterPro"/>
</dbReference>
<evidence type="ECO:0000313" key="8">
    <source>
        <dbReference type="WBParaSite" id="PTRK_0000952500.1"/>
    </source>
</evidence>
<protein>
    <submittedName>
        <fullName evidence="8">HTH araC/xylS-type domain-containing protein</fullName>
    </submittedName>
</protein>
<dbReference type="SMART" id="SM00342">
    <property type="entry name" value="HTH_ARAC"/>
    <property type="match status" value="1"/>
</dbReference>
<evidence type="ECO:0000256" key="4">
    <source>
        <dbReference type="ARBA" id="ARBA00023163"/>
    </source>
</evidence>
<proteinExistence type="predicted"/>